<protein>
    <submittedName>
        <fullName evidence="2">Uncharacterized protein</fullName>
    </submittedName>
</protein>
<evidence type="ECO:0000313" key="1">
    <source>
        <dbReference type="Proteomes" id="UP000887565"/>
    </source>
</evidence>
<proteinExistence type="predicted"/>
<dbReference type="AlphaFoldDB" id="A0A915JJM0"/>
<sequence length="63" mass="6922">MLSITFDANNSITNFFKLLTATYRADVVGSHNPVNPISYLLLTVKVAEGFEINSKTTLESKVS</sequence>
<evidence type="ECO:0000313" key="2">
    <source>
        <dbReference type="WBParaSite" id="nRc.2.0.1.t26350-RA"/>
    </source>
</evidence>
<dbReference type="Proteomes" id="UP000887565">
    <property type="component" value="Unplaced"/>
</dbReference>
<accession>A0A915JJM0</accession>
<dbReference type="WBParaSite" id="nRc.2.0.1.t26350-RA">
    <property type="protein sequence ID" value="nRc.2.0.1.t26350-RA"/>
    <property type="gene ID" value="nRc.2.0.1.g26350"/>
</dbReference>
<keyword evidence="1" id="KW-1185">Reference proteome</keyword>
<reference evidence="2" key="1">
    <citation type="submission" date="2022-11" db="UniProtKB">
        <authorList>
            <consortium name="WormBaseParasite"/>
        </authorList>
    </citation>
    <scope>IDENTIFICATION</scope>
</reference>
<organism evidence="1 2">
    <name type="scientific">Romanomermis culicivorax</name>
    <name type="common">Nematode worm</name>
    <dbReference type="NCBI Taxonomy" id="13658"/>
    <lineage>
        <taxon>Eukaryota</taxon>
        <taxon>Metazoa</taxon>
        <taxon>Ecdysozoa</taxon>
        <taxon>Nematoda</taxon>
        <taxon>Enoplea</taxon>
        <taxon>Dorylaimia</taxon>
        <taxon>Mermithida</taxon>
        <taxon>Mermithoidea</taxon>
        <taxon>Mermithidae</taxon>
        <taxon>Romanomermis</taxon>
    </lineage>
</organism>
<name>A0A915JJM0_ROMCU</name>